<keyword evidence="2" id="KW-1185">Reference proteome</keyword>
<evidence type="ECO:0000313" key="1">
    <source>
        <dbReference type="EMBL" id="ONH93369.1"/>
    </source>
</evidence>
<dbReference type="AlphaFoldDB" id="A0A251N459"/>
<reference evidence="1 2" key="1">
    <citation type="journal article" date="2013" name="Nat. Genet.">
        <title>The high-quality draft genome of peach (Prunus persica) identifies unique patterns of genetic diversity, domestication and genome evolution.</title>
        <authorList>
            <consortium name="International Peach Genome Initiative"/>
            <person name="Verde I."/>
            <person name="Abbott A.G."/>
            <person name="Scalabrin S."/>
            <person name="Jung S."/>
            <person name="Shu S."/>
            <person name="Marroni F."/>
            <person name="Zhebentyayeva T."/>
            <person name="Dettori M.T."/>
            <person name="Grimwood J."/>
            <person name="Cattonaro F."/>
            <person name="Zuccolo A."/>
            <person name="Rossini L."/>
            <person name="Jenkins J."/>
            <person name="Vendramin E."/>
            <person name="Meisel L.A."/>
            <person name="Decroocq V."/>
            <person name="Sosinski B."/>
            <person name="Prochnik S."/>
            <person name="Mitros T."/>
            <person name="Policriti A."/>
            <person name="Cipriani G."/>
            <person name="Dondini L."/>
            <person name="Ficklin S."/>
            <person name="Goodstein D.M."/>
            <person name="Xuan P."/>
            <person name="Del Fabbro C."/>
            <person name="Aramini V."/>
            <person name="Copetti D."/>
            <person name="Gonzalez S."/>
            <person name="Horner D.S."/>
            <person name="Falchi R."/>
            <person name="Lucas S."/>
            <person name="Mica E."/>
            <person name="Maldonado J."/>
            <person name="Lazzari B."/>
            <person name="Bielenberg D."/>
            <person name="Pirona R."/>
            <person name="Miculan M."/>
            <person name="Barakat A."/>
            <person name="Testolin R."/>
            <person name="Stella A."/>
            <person name="Tartarini S."/>
            <person name="Tonutti P."/>
            <person name="Arus P."/>
            <person name="Orellana A."/>
            <person name="Wells C."/>
            <person name="Main D."/>
            <person name="Vizzotto G."/>
            <person name="Silva H."/>
            <person name="Salamini F."/>
            <person name="Schmutz J."/>
            <person name="Morgante M."/>
            <person name="Rokhsar D.S."/>
        </authorList>
    </citation>
    <scope>NUCLEOTIDE SEQUENCE [LARGE SCALE GENOMIC DNA]</scope>
    <source>
        <strain evidence="2">cv. Nemared</strain>
    </source>
</reference>
<accession>A0A251N459</accession>
<dbReference type="EMBL" id="CM007658">
    <property type="protein sequence ID" value="ONH93369.1"/>
    <property type="molecule type" value="Genomic_DNA"/>
</dbReference>
<sequence>MNLLLVLFCQILYIVKLIHILYNLHNLLKNKKQKKSQSLRVFSCANYSLPRKLNQLIVATEIIGMAELGYADGPPLQALLALCLVLYFKGLSDSGHRTGHHR</sequence>
<dbReference type="Gramene" id="ONH93369">
    <property type="protein sequence ID" value="ONH93369"/>
    <property type="gene ID" value="PRUPE_8G228400"/>
</dbReference>
<gene>
    <name evidence="1" type="ORF">PRUPE_8G228400</name>
</gene>
<name>A0A251N459_PRUPE</name>
<organism evidence="1 2">
    <name type="scientific">Prunus persica</name>
    <name type="common">Peach</name>
    <name type="synonym">Amygdalus persica</name>
    <dbReference type="NCBI Taxonomy" id="3760"/>
    <lineage>
        <taxon>Eukaryota</taxon>
        <taxon>Viridiplantae</taxon>
        <taxon>Streptophyta</taxon>
        <taxon>Embryophyta</taxon>
        <taxon>Tracheophyta</taxon>
        <taxon>Spermatophyta</taxon>
        <taxon>Magnoliopsida</taxon>
        <taxon>eudicotyledons</taxon>
        <taxon>Gunneridae</taxon>
        <taxon>Pentapetalae</taxon>
        <taxon>rosids</taxon>
        <taxon>fabids</taxon>
        <taxon>Rosales</taxon>
        <taxon>Rosaceae</taxon>
        <taxon>Amygdaloideae</taxon>
        <taxon>Amygdaleae</taxon>
        <taxon>Prunus</taxon>
    </lineage>
</organism>
<dbReference type="Proteomes" id="UP000006882">
    <property type="component" value="Chromosome G8"/>
</dbReference>
<proteinExistence type="predicted"/>
<evidence type="ECO:0000313" key="2">
    <source>
        <dbReference type="Proteomes" id="UP000006882"/>
    </source>
</evidence>
<protein>
    <submittedName>
        <fullName evidence="1">Uncharacterized protein</fullName>
    </submittedName>
</protein>